<evidence type="ECO:0000313" key="2">
    <source>
        <dbReference type="EMBL" id="KAJ2002656.1"/>
    </source>
</evidence>
<dbReference type="OrthoDB" id="5541232at2759"/>
<dbReference type="EMBL" id="JANBQF010000282">
    <property type="protein sequence ID" value="KAJ2002656.1"/>
    <property type="molecule type" value="Genomic_DNA"/>
</dbReference>
<gene>
    <name evidence="2" type="ORF">H4R26_003497</name>
</gene>
<feature type="region of interest" description="Disordered" evidence="1">
    <location>
        <begin position="30"/>
        <end position="85"/>
    </location>
</feature>
<dbReference type="AlphaFoldDB" id="A0A9W8BCW4"/>
<sequence length="85" mass="9233">MLRHPPASLVVTHKDVDELAAMQRKLLEGVQSGKSQAMTPAGPDQTLGKSAAPAPRGASRQVTFDAREAERQRRQQMTVAERLGL</sequence>
<reference evidence="2" key="1">
    <citation type="submission" date="2022-07" db="EMBL/GenBank/DDBJ databases">
        <title>Phylogenomic reconstructions and comparative analyses of Kickxellomycotina fungi.</title>
        <authorList>
            <person name="Reynolds N.K."/>
            <person name="Stajich J.E."/>
            <person name="Barry K."/>
            <person name="Grigoriev I.V."/>
            <person name="Crous P."/>
            <person name="Smith M.E."/>
        </authorList>
    </citation>
    <scope>NUCLEOTIDE SEQUENCE</scope>
    <source>
        <strain evidence="2">IMI 214461</strain>
    </source>
</reference>
<accession>A0A9W8BCW4</accession>
<name>A0A9W8BCW4_9FUNG</name>
<proteinExistence type="predicted"/>
<evidence type="ECO:0000313" key="3">
    <source>
        <dbReference type="Proteomes" id="UP001150907"/>
    </source>
</evidence>
<dbReference type="Proteomes" id="UP001150907">
    <property type="component" value="Unassembled WGS sequence"/>
</dbReference>
<organism evidence="2 3">
    <name type="scientific">Coemansia thaxteri</name>
    <dbReference type="NCBI Taxonomy" id="2663907"/>
    <lineage>
        <taxon>Eukaryota</taxon>
        <taxon>Fungi</taxon>
        <taxon>Fungi incertae sedis</taxon>
        <taxon>Zoopagomycota</taxon>
        <taxon>Kickxellomycotina</taxon>
        <taxon>Kickxellomycetes</taxon>
        <taxon>Kickxellales</taxon>
        <taxon>Kickxellaceae</taxon>
        <taxon>Coemansia</taxon>
    </lineage>
</organism>
<protein>
    <submittedName>
        <fullName evidence="2">Uncharacterized protein</fullName>
    </submittedName>
</protein>
<keyword evidence="3" id="KW-1185">Reference proteome</keyword>
<evidence type="ECO:0000256" key="1">
    <source>
        <dbReference type="SAM" id="MobiDB-lite"/>
    </source>
</evidence>
<comment type="caution">
    <text evidence="2">The sequence shown here is derived from an EMBL/GenBank/DDBJ whole genome shotgun (WGS) entry which is preliminary data.</text>
</comment>